<dbReference type="KEGG" id="nae:BHE16_03525"/>
<name>A0A1L2ZLH4_9MICC</name>
<proteinExistence type="predicted"/>
<dbReference type="InterPro" id="IPR036259">
    <property type="entry name" value="MFS_trans_sf"/>
</dbReference>
<dbReference type="SUPFAM" id="SSF103473">
    <property type="entry name" value="MFS general substrate transporter"/>
    <property type="match status" value="1"/>
</dbReference>
<sequence>MRDWHPDLRAEGRPIQSPAALHPRAGGVCEWEPDQCLASELVALVAGRMVAGVGFVGAAGGLGTALGPAIGGGIGQALGWPALFWLDAVWAAAVIPVISRVITDTKPAGASPCADSGPLGGHLLVHFTGNEAERDWSTPAADGSSRSSKWTSQ</sequence>
<feature type="region of interest" description="Disordered" evidence="1">
    <location>
        <begin position="134"/>
        <end position="153"/>
    </location>
</feature>
<dbReference type="GO" id="GO:0022857">
    <property type="term" value="F:transmembrane transporter activity"/>
    <property type="evidence" value="ECO:0007669"/>
    <property type="project" value="InterPro"/>
</dbReference>
<dbReference type="Pfam" id="PF07690">
    <property type="entry name" value="MFS_1"/>
    <property type="match status" value="1"/>
</dbReference>
<evidence type="ECO:0000313" key="2">
    <source>
        <dbReference type="EMBL" id="APF40243.1"/>
    </source>
</evidence>
<dbReference type="AlphaFoldDB" id="A0A1L2ZLH4"/>
<keyword evidence="3" id="KW-1185">Reference proteome</keyword>
<dbReference type="Gene3D" id="1.20.1250.20">
    <property type="entry name" value="MFS general substrate transporter like domains"/>
    <property type="match status" value="1"/>
</dbReference>
<feature type="compositionally biased region" description="Polar residues" evidence="1">
    <location>
        <begin position="144"/>
        <end position="153"/>
    </location>
</feature>
<reference evidence="2 3" key="1">
    <citation type="submission" date="2016-11" db="EMBL/GenBank/DDBJ databases">
        <title>Genome sequencing of Zhihengliuella aestuarii B18 antagonistic to Plasmodiophora brassicae.</title>
        <authorList>
            <person name="Luo Y."/>
        </authorList>
    </citation>
    <scope>NUCLEOTIDE SEQUENCE [LARGE SCALE GENOMIC DNA]</scope>
    <source>
        <strain evidence="2 3">B18</strain>
    </source>
</reference>
<evidence type="ECO:0000313" key="3">
    <source>
        <dbReference type="Proteomes" id="UP000183530"/>
    </source>
</evidence>
<gene>
    <name evidence="2" type="ORF">BHE16_03525</name>
</gene>
<dbReference type="InterPro" id="IPR011701">
    <property type="entry name" value="MFS"/>
</dbReference>
<dbReference type="EMBL" id="CP018135">
    <property type="protein sequence ID" value="APF40243.1"/>
    <property type="molecule type" value="Genomic_DNA"/>
</dbReference>
<dbReference type="Proteomes" id="UP000183530">
    <property type="component" value="Chromosome"/>
</dbReference>
<accession>A0A1L2ZLH4</accession>
<evidence type="ECO:0000256" key="1">
    <source>
        <dbReference type="SAM" id="MobiDB-lite"/>
    </source>
</evidence>
<organism evidence="2 3">
    <name type="scientific">Neomicrococcus aestuarii</name>
    <dbReference type="NCBI Taxonomy" id="556325"/>
    <lineage>
        <taxon>Bacteria</taxon>
        <taxon>Bacillati</taxon>
        <taxon>Actinomycetota</taxon>
        <taxon>Actinomycetes</taxon>
        <taxon>Micrococcales</taxon>
        <taxon>Micrococcaceae</taxon>
        <taxon>Neomicrococcus</taxon>
    </lineage>
</organism>
<protein>
    <submittedName>
        <fullName evidence="2">Uncharacterized protein</fullName>
    </submittedName>
</protein>